<proteinExistence type="predicted"/>
<dbReference type="SUPFAM" id="SSF48452">
    <property type="entry name" value="TPR-like"/>
    <property type="match status" value="2"/>
</dbReference>
<dbReference type="RefSeq" id="WP_166247316.1">
    <property type="nucleotide sequence ID" value="NZ_CP049616.1"/>
</dbReference>
<feature type="region of interest" description="Disordered" evidence="4">
    <location>
        <begin position="38"/>
        <end position="73"/>
    </location>
</feature>
<feature type="chain" id="PRO_5026087300" evidence="5">
    <location>
        <begin position="19"/>
        <end position="399"/>
    </location>
</feature>
<evidence type="ECO:0000256" key="5">
    <source>
        <dbReference type="SAM" id="SignalP"/>
    </source>
</evidence>
<reference evidence="6 7" key="1">
    <citation type="submission" date="2020-02" db="EMBL/GenBank/DDBJ databases">
        <title>Complete genome of Muricauda sp. 501str8.</title>
        <authorList>
            <person name="Dong B."/>
            <person name="Zhu S."/>
            <person name="Yang J."/>
            <person name="Chen J."/>
        </authorList>
    </citation>
    <scope>NUCLEOTIDE SEQUENCE [LARGE SCALE GENOMIC DNA]</scope>
    <source>
        <strain evidence="6 7">501str8</strain>
    </source>
</reference>
<dbReference type="PROSITE" id="PS50293">
    <property type="entry name" value="TPR_REGION"/>
    <property type="match status" value="1"/>
</dbReference>
<feature type="signal peptide" evidence="5">
    <location>
        <begin position="1"/>
        <end position="18"/>
    </location>
</feature>
<accession>A0A6G7IZH5</accession>
<dbReference type="InterPro" id="IPR013105">
    <property type="entry name" value="TPR_2"/>
</dbReference>
<dbReference type="Pfam" id="PF07719">
    <property type="entry name" value="TPR_2"/>
    <property type="match status" value="1"/>
</dbReference>
<dbReference type="Gene3D" id="1.25.40.10">
    <property type="entry name" value="Tetratricopeptide repeat domain"/>
    <property type="match status" value="2"/>
</dbReference>
<feature type="repeat" description="TPR" evidence="3">
    <location>
        <begin position="209"/>
        <end position="242"/>
    </location>
</feature>
<dbReference type="SMART" id="SM00028">
    <property type="entry name" value="TPR"/>
    <property type="match status" value="4"/>
</dbReference>
<dbReference type="InterPro" id="IPR019734">
    <property type="entry name" value="TPR_rpt"/>
</dbReference>
<evidence type="ECO:0000256" key="4">
    <source>
        <dbReference type="SAM" id="MobiDB-lite"/>
    </source>
</evidence>
<keyword evidence="7" id="KW-1185">Reference proteome</keyword>
<dbReference type="PANTHER" id="PTHR44523:SF1">
    <property type="entry name" value="TETRATRICOPEPTIDE REPEAT PROTEIN 13"/>
    <property type="match status" value="1"/>
</dbReference>
<dbReference type="Pfam" id="PF13181">
    <property type="entry name" value="TPR_8"/>
    <property type="match status" value="1"/>
</dbReference>
<evidence type="ECO:0000256" key="1">
    <source>
        <dbReference type="ARBA" id="ARBA00022737"/>
    </source>
</evidence>
<evidence type="ECO:0000313" key="6">
    <source>
        <dbReference type="EMBL" id="QII43647.1"/>
    </source>
</evidence>
<sequence>MKHLLILSLLLLGFGLNAQVNPKYHKVKAYTRSDGTYVPSHYRTNRNSTNRDNYTTKPNINPHTGSRGYIEPDNNYLSYPSTYYNSSKKNSATTGSNNYQNTRNFNSTDYISYDTNESYKNRHLELFQYNEALMIRNVNAAVDENNQGNYNRAGGLLVRAFQYSAGLEKIYLYYAASSYVNGGNYEMALKYYLISIDKGISSLEKKQRQEIYKNSAIIYYRLGEFKEAIKYFKIAKKENPRDINLILNEANCYHKLGNKYKFKSLMEEAVKIDNNNPDLWYNIGVINMEQGNLQEARKAYKRALEINPSYLNAIINLSTTYINEGNLLIDEMNALGSSRNDIRRFDELRLQKDKLFGKGADILESYLRLNSGDRSVIYQLKSIYGAMGDRKNYERLEKM</sequence>
<dbReference type="KEGG" id="mut:GVT53_02780"/>
<dbReference type="PANTHER" id="PTHR44523">
    <property type="entry name" value="TETRATRICOPEPTIDE REPEAT PROTEIN 13"/>
    <property type="match status" value="1"/>
</dbReference>
<gene>
    <name evidence="6" type="ORF">GVT53_02780</name>
</gene>
<dbReference type="InterPro" id="IPR011990">
    <property type="entry name" value="TPR-like_helical_dom_sf"/>
</dbReference>
<evidence type="ECO:0000313" key="7">
    <source>
        <dbReference type="Proteomes" id="UP000502928"/>
    </source>
</evidence>
<dbReference type="EMBL" id="CP049616">
    <property type="protein sequence ID" value="QII43647.1"/>
    <property type="molecule type" value="Genomic_DNA"/>
</dbReference>
<keyword evidence="2 3" id="KW-0802">TPR repeat</keyword>
<keyword evidence="5" id="KW-0732">Signal</keyword>
<dbReference type="Pfam" id="PF00515">
    <property type="entry name" value="TPR_1"/>
    <property type="match status" value="1"/>
</dbReference>
<dbReference type="PROSITE" id="PS50005">
    <property type="entry name" value="TPR"/>
    <property type="match status" value="2"/>
</dbReference>
<feature type="repeat" description="TPR" evidence="3">
    <location>
        <begin position="277"/>
        <end position="310"/>
    </location>
</feature>
<evidence type="ECO:0000256" key="3">
    <source>
        <dbReference type="PROSITE-ProRule" id="PRU00339"/>
    </source>
</evidence>
<dbReference type="AlphaFoldDB" id="A0A6G7IZH5"/>
<dbReference type="Proteomes" id="UP000502928">
    <property type="component" value="Chromosome"/>
</dbReference>
<keyword evidence="1" id="KW-0677">Repeat</keyword>
<feature type="compositionally biased region" description="Polar residues" evidence="4">
    <location>
        <begin position="45"/>
        <end position="64"/>
    </location>
</feature>
<name>A0A6G7IZH5_9FLAO</name>
<evidence type="ECO:0000256" key="2">
    <source>
        <dbReference type="ARBA" id="ARBA00022803"/>
    </source>
</evidence>
<protein>
    <submittedName>
        <fullName evidence="6">Tetratricopeptide repeat protein</fullName>
    </submittedName>
</protein>
<organism evidence="6 7">
    <name type="scientific">Flagellimonas oceani</name>
    <dbReference type="NCBI Taxonomy" id="2698672"/>
    <lineage>
        <taxon>Bacteria</taxon>
        <taxon>Pseudomonadati</taxon>
        <taxon>Bacteroidota</taxon>
        <taxon>Flavobacteriia</taxon>
        <taxon>Flavobacteriales</taxon>
        <taxon>Flavobacteriaceae</taxon>
        <taxon>Flagellimonas</taxon>
    </lineage>
</organism>